<keyword evidence="1" id="KW-0808">Transferase</keyword>
<dbReference type="Gene3D" id="3.30.565.10">
    <property type="entry name" value="Histidine kinase-like ATPase, C-terminal domain"/>
    <property type="match status" value="2"/>
</dbReference>
<feature type="transmembrane region" description="Helical" evidence="4">
    <location>
        <begin position="500"/>
        <end position="524"/>
    </location>
</feature>
<evidence type="ECO:0000256" key="1">
    <source>
        <dbReference type="ARBA" id="ARBA00022679"/>
    </source>
</evidence>
<dbReference type="CDD" id="cd16917">
    <property type="entry name" value="HATPase_UhpB-NarQ-NarX-like"/>
    <property type="match status" value="2"/>
</dbReference>
<keyword evidence="3" id="KW-0902">Two-component regulatory system</keyword>
<name>A0A840PAS6_9ACTN</name>
<feature type="transmembrane region" description="Helical" evidence="4">
    <location>
        <begin position="121"/>
        <end position="150"/>
    </location>
</feature>
<dbReference type="Proteomes" id="UP000578449">
    <property type="component" value="Unassembled WGS sequence"/>
</dbReference>
<evidence type="ECO:0000256" key="4">
    <source>
        <dbReference type="SAM" id="Phobius"/>
    </source>
</evidence>
<feature type="transmembrane region" description="Helical" evidence="4">
    <location>
        <begin position="530"/>
        <end position="552"/>
    </location>
</feature>
<keyword evidence="2 6" id="KW-0418">Kinase</keyword>
<keyword evidence="4" id="KW-0812">Transmembrane</keyword>
<feature type="transmembrane region" description="Helical" evidence="4">
    <location>
        <begin position="25"/>
        <end position="44"/>
    </location>
</feature>
<feature type="transmembrane region" description="Helical" evidence="4">
    <location>
        <begin position="426"/>
        <end position="445"/>
    </location>
</feature>
<dbReference type="InterPro" id="IPR011712">
    <property type="entry name" value="Sig_transdc_His_kin_sub3_dim/P"/>
</dbReference>
<dbReference type="GO" id="GO:0046983">
    <property type="term" value="F:protein dimerization activity"/>
    <property type="evidence" value="ECO:0007669"/>
    <property type="project" value="InterPro"/>
</dbReference>
<evidence type="ECO:0000256" key="2">
    <source>
        <dbReference type="ARBA" id="ARBA00022777"/>
    </source>
</evidence>
<dbReference type="AlphaFoldDB" id="A0A840PAS6"/>
<protein>
    <submittedName>
        <fullName evidence="6">Signal transduction histidine kinase</fullName>
    </submittedName>
</protein>
<proteinExistence type="predicted"/>
<reference evidence="6 7" key="1">
    <citation type="submission" date="2020-08" db="EMBL/GenBank/DDBJ databases">
        <title>Genomic Encyclopedia of Type Strains, Phase IV (KMG-IV): sequencing the most valuable type-strain genomes for metagenomic binning, comparative biology and taxonomic classification.</title>
        <authorList>
            <person name="Goeker M."/>
        </authorList>
    </citation>
    <scope>NUCLEOTIDE SEQUENCE [LARGE SCALE GENOMIC DNA]</scope>
    <source>
        <strain evidence="6 7">DSM 45615</strain>
    </source>
</reference>
<dbReference type="SUPFAM" id="SSF55874">
    <property type="entry name" value="ATPase domain of HSP90 chaperone/DNA topoisomerase II/histidine kinase"/>
    <property type="match status" value="2"/>
</dbReference>
<dbReference type="GO" id="GO:0000155">
    <property type="term" value="F:phosphorelay sensor kinase activity"/>
    <property type="evidence" value="ECO:0007669"/>
    <property type="project" value="InterPro"/>
</dbReference>
<feature type="transmembrane region" description="Helical" evidence="4">
    <location>
        <begin position="98"/>
        <end position="115"/>
    </location>
</feature>
<feature type="transmembrane region" description="Helical" evidence="4">
    <location>
        <begin position="457"/>
        <end position="472"/>
    </location>
</feature>
<evidence type="ECO:0000313" key="6">
    <source>
        <dbReference type="EMBL" id="MBB5136109.1"/>
    </source>
</evidence>
<dbReference type="InterPro" id="IPR036890">
    <property type="entry name" value="HATPase_C_sf"/>
</dbReference>
<evidence type="ECO:0000256" key="3">
    <source>
        <dbReference type="ARBA" id="ARBA00023012"/>
    </source>
</evidence>
<feature type="domain" description="Signal transduction histidine kinase subgroup 3 dimerisation and phosphoacceptor" evidence="5">
    <location>
        <begin position="164"/>
        <end position="229"/>
    </location>
</feature>
<dbReference type="GO" id="GO:0016020">
    <property type="term" value="C:membrane"/>
    <property type="evidence" value="ECO:0007669"/>
    <property type="project" value="InterPro"/>
</dbReference>
<sequence length="761" mass="80582">MAILAGDALVTVINVLAANPGPARLTGFAVCLFVVFSLQLFHSLGRPWQWPVRTRVASLSLQALASYLPFLWVGGAWGGMLGFLGGSVLLAVQGRAKWPLYLAVAAAIVPALAAYDMTPVMLAYGVGFTMLTGLVVYGISSLSTLVAELYAARDGLARMAVTRERLRVARDLHDLLGYSLSAITLKSELTYRLLPAQPHRAREEVTDILTVARQALADVRTVADGYRAMSLGVEVQSAQSILAAAGIEVRAEVSTPGLPVGVETVLATVLREAITNVLRHSKAQNVMIRADVAGGVVRLRVANDGVDRDAPAPIDGGNGLGNLSTRLQAVDGRLSAGIDSDGWFHVTAEAPLTTGRPEQAGSPAATPRSRLRRLLPLPGADALGGNGDSGMWRPRLAFTVTLVVLAGYALIMYINVLDIGPSPAQALGVLACLAAGFALQILHSFRGPRNWPGRRRLLSLAAQALLSYLPLLWLDRPWGSMVGFLSGSVLLAVRDRVRWALYAAIGASVLILSLAAGVSIRYLIYLPVSSLLTGLVVYGISSLSTLVAELYAARDGLARMAVTRERLRVARDLHDLLGYSLSAITLKSELTYRLLPAQPHRAREEVTDILTMARQALADVRTVADGYRAMSLGVEVQSAQSILAAAGIEVRAEVSTPGLPAGVETVLATVLREAITNVLRHSKAQNVTIRATVADGVVRLRVANDGVDRDAPAPIDGGNGLGNLSTRLQAVDGRLSAGIDRDGWFHVTAEAPLTPSPSPAP</sequence>
<keyword evidence="4" id="KW-1133">Transmembrane helix</keyword>
<accession>A0A840PAS6</accession>
<dbReference type="Gene3D" id="1.20.5.1930">
    <property type="match status" value="2"/>
</dbReference>
<evidence type="ECO:0000259" key="5">
    <source>
        <dbReference type="Pfam" id="PF07730"/>
    </source>
</evidence>
<keyword evidence="7" id="KW-1185">Reference proteome</keyword>
<dbReference type="PANTHER" id="PTHR24421">
    <property type="entry name" value="NITRATE/NITRITE SENSOR PROTEIN NARX-RELATED"/>
    <property type="match status" value="1"/>
</dbReference>
<dbReference type="InterPro" id="IPR050482">
    <property type="entry name" value="Sensor_HK_TwoCompSys"/>
</dbReference>
<dbReference type="RefSeq" id="WP_185053046.1">
    <property type="nucleotide sequence ID" value="NZ_BAABIX010000017.1"/>
</dbReference>
<feature type="domain" description="Signal transduction histidine kinase subgroup 3 dimerisation and phosphoacceptor" evidence="5">
    <location>
        <begin position="565"/>
        <end position="630"/>
    </location>
</feature>
<gene>
    <name evidence="6" type="ORF">HNP84_005853</name>
</gene>
<comment type="caution">
    <text evidence="6">The sequence shown here is derived from an EMBL/GenBank/DDBJ whole genome shotgun (WGS) entry which is preliminary data.</text>
</comment>
<dbReference type="Pfam" id="PF07730">
    <property type="entry name" value="HisKA_3"/>
    <property type="match status" value="2"/>
</dbReference>
<feature type="transmembrane region" description="Helical" evidence="4">
    <location>
        <begin position="64"/>
        <end position="91"/>
    </location>
</feature>
<keyword evidence="4" id="KW-0472">Membrane</keyword>
<dbReference type="PANTHER" id="PTHR24421:SF63">
    <property type="entry name" value="SENSOR HISTIDINE KINASE DESK"/>
    <property type="match status" value="1"/>
</dbReference>
<evidence type="ECO:0000313" key="7">
    <source>
        <dbReference type="Proteomes" id="UP000578449"/>
    </source>
</evidence>
<feature type="transmembrane region" description="Helical" evidence="4">
    <location>
        <begin position="396"/>
        <end position="414"/>
    </location>
</feature>
<organism evidence="6 7">
    <name type="scientific">Thermocatellispora tengchongensis</name>
    <dbReference type="NCBI Taxonomy" id="1073253"/>
    <lineage>
        <taxon>Bacteria</taxon>
        <taxon>Bacillati</taxon>
        <taxon>Actinomycetota</taxon>
        <taxon>Actinomycetes</taxon>
        <taxon>Streptosporangiales</taxon>
        <taxon>Streptosporangiaceae</taxon>
        <taxon>Thermocatellispora</taxon>
    </lineage>
</organism>
<dbReference type="EMBL" id="JACHGN010000013">
    <property type="protein sequence ID" value="MBB5136109.1"/>
    <property type="molecule type" value="Genomic_DNA"/>
</dbReference>